<reference evidence="1 2" key="1">
    <citation type="submission" date="2023-07" db="EMBL/GenBank/DDBJ databases">
        <title>Genomic Encyclopedia of Type Strains, Phase IV (KMG-IV): sequencing the most valuable type-strain genomes for metagenomic binning, comparative biology and taxonomic classification.</title>
        <authorList>
            <person name="Goeker M."/>
        </authorList>
    </citation>
    <scope>NUCLEOTIDE SEQUENCE [LARGE SCALE GENOMIC DNA]</scope>
    <source>
        <strain evidence="1 2">DSM 16460</strain>
    </source>
</reference>
<keyword evidence="2" id="KW-1185">Reference proteome</keyword>
<comment type="caution">
    <text evidence="1">The sequence shown here is derived from an EMBL/GenBank/DDBJ whole genome shotgun (WGS) entry which is preliminary data.</text>
</comment>
<name>A0ABT9VF34_9BACI</name>
<dbReference type="InterPro" id="IPR029044">
    <property type="entry name" value="Nucleotide-diphossugar_trans"/>
</dbReference>
<dbReference type="Proteomes" id="UP001224359">
    <property type="component" value="Unassembled WGS sequence"/>
</dbReference>
<protein>
    <submittedName>
        <fullName evidence="1">Spore coat polysaccharide biosynthesis protein SpsF</fullName>
    </submittedName>
</protein>
<dbReference type="SUPFAM" id="SSF53448">
    <property type="entry name" value="Nucleotide-diphospho-sugar transferases"/>
    <property type="match status" value="1"/>
</dbReference>
<proteinExistence type="predicted"/>
<evidence type="ECO:0000313" key="2">
    <source>
        <dbReference type="Proteomes" id="UP001224359"/>
    </source>
</evidence>
<dbReference type="EMBL" id="JAUSTQ010000005">
    <property type="protein sequence ID" value="MDQ0159583.1"/>
    <property type="molecule type" value="Genomic_DNA"/>
</dbReference>
<dbReference type="PANTHER" id="PTHR42866:SF1">
    <property type="entry name" value="SPORE COAT POLYSACCHARIDE BIOSYNTHESIS PROTEIN SPSF"/>
    <property type="match status" value="1"/>
</dbReference>
<sequence length="235" mass="27141">MGSTRLPGKVLKNLKGQSVLAHVLERVNQANLVDEVIVATTDLVEDDAIVSEVKDLNASIFRGSEQNVLNRYAEAAHTFQLDTVVRITSDCPLIDPHVLDDLIEYYQNHSVPLVTNAPPYEEKRTYPRGFDVEVFSNDLLQATNRLSLETYQKEHVTPYIYEERHDVAFYQLDVDLSHFRLTLDTPEDFEVIQLIYDYLYHGEHDFYLDEIMMLLHQHPHIAKVNSNIDQKNITD</sequence>
<organism evidence="1 2">
    <name type="scientific">Alkalibacillus salilacus</name>
    <dbReference type="NCBI Taxonomy" id="284582"/>
    <lineage>
        <taxon>Bacteria</taxon>
        <taxon>Bacillati</taxon>
        <taxon>Bacillota</taxon>
        <taxon>Bacilli</taxon>
        <taxon>Bacillales</taxon>
        <taxon>Bacillaceae</taxon>
        <taxon>Alkalibacillus</taxon>
    </lineage>
</organism>
<dbReference type="Gene3D" id="3.90.550.10">
    <property type="entry name" value="Spore Coat Polysaccharide Biosynthesis Protein SpsA, Chain A"/>
    <property type="match status" value="1"/>
</dbReference>
<accession>A0ABT9VF34</accession>
<dbReference type="CDD" id="cd02518">
    <property type="entry name" value="GT2_SpsF"/>
    <property type="match status" value="1"/>
</dbReference>
<dbReference type="Pfam" id="PF02348">
    <property type="entry name" value="CTP_transf_3"/>
    <property type="match status" value="1"/>
</dbReference>
<evidence type="ECO:0000313" key="1">
    <source>
        <dbReference type="EMBL" id="MDQ0159583.1"/>
    </source>
</evidence>
<dbReference type="InterPro" id="IPR003329">
    <property type="entry name" value="Cytidylyl_trans"/>
</dbReference>
<gene>
    <name evidence="1" type="ORF">J2S77_001567</name>
</gene>
<dbReference type="PANTHER" id="PTHR42866">
    <property type="entry name" value="3-DEOXY-MANNO-OCTULOSONATE CYTIDYLYLTRANSFERASE"/>
    <property type="match status" value="1"/>
</dbReference>